<dbReference type="SUPFAM" id="SSF48317">
    <property type="entry name" value="Acid phosphatase/Vanadium-dependent haloperoxidase"/>
    <property type="match status" value="1"/>
</dbReference>
<feature type="transmembrane region" description="Helical" evidence="1">
    <location>
        <begin position="48"/>
        <end position="71"/>
    </location>
</feature>
<sequence length="196" mass="22962">MSTIDYIINLILSGILIVGIYQFYFFTQRNAIRKARSFHSPIDEKIPFWPIWSWVYSFLYYPAILYINWIVEDHRQFVIIVFSYTVLLVMQMFFFMLFPVSTPPHWRTMNTGKNLSERFLLYVQKFDDSSNCFPSMHVSVATLTALLALSTLGPWVFMFPLLIALSCMFTKQHYLIDLPAGALLGWVAFQVYCAVM</sequence>
<proteinExistence type="predicted"/>
<feature type="transmembrane region" description="Helical" evidence="1">
    <location>
        <begin position="77"/>
        <end position="100"/>
    </location>
</feature>
<evidence type="ECO:0000313" key="6">
    <source>
        <dbReference type="Proteomes" id="UP000373449"/>
    </source>
</evidence>
<dbReference type="Gene3D" id="1.20.144.10">
    <property type="entry name" value="Phosphatidic acid phosphatase type 2/haloperoxidase"/>
    <property type="match status" value="1"/>
</dbReference>
<name>A0A2C6DPZ2_9GAMM</name>
<dbReference type="OrthoDB" id="5801498at2"/>
<evidence type="ECO:0000259" key="2">
    <source>
        <dbReference type="Pfam" id="PF14378"/>
    </source>
</evidence>
<dbReference type="InterPro" id="IPR036938">
    <property type="entry name" value="PAP2/HPO_sf"/>
</dbReference>
<accession>A0A2C6DPZ2</accession>
<dbReference type="Proteomes" id="UP000373449">
    <property type="component" value="Unassembled WGS sequence"/>
</dbReference>
<keyword evidence="1" id="KW-0472">Membrane</keyword>
<evidence type="ECO:0000313" key="4">
    <source>
        <dbReference type="EMBL" id="VFS49561.1"/>
    </source>
</evidence>
<evidence type="ECO:0000256" key="1">
    <source>
        <dbReference type="SAM" id="Phobius"/>
    </source>
</evidence>
<dbReference type="GO" id="GO:0016020">
    <property type="term" value="C:membrane"/>
    <property type="evidence" value="ECO:0007669"/>
    <property type="project" value="UniProtKB-SubCell"/>
</dbReference>
<keyword evidence="1" id="KW-0812">Transmembrane</keyword>
<keyword evidence="5" id="KW-1185">Reference proteome</keyword>
<feature type="domain" description="Inositolphosphotransferase Aur1/Ipt1" evidence="2">
    <location>
        <begin position="51"/>
        <end position="189"/>
    </location>
</feature>
<organism evidence="3 5">
    <name type="scientific">Budvicia aquatica</name>
    <dbReference type="NCBI Taxonomy" id="82979"/>
    <lineage>
        <taxon>Bacteria</taxon>
        <taxon>Pseudomonadati</taxon>
        <taxon>Pseudomonadota</taxon>
        <taxon>Gammaproteobacteria</taxon>
        <taxon>Enterobacterales</taxon>
        <taxon>Budviciaceae</taxon>
        <taxon>Budvicia</taxon>
    </lineage>
</organism>
<feature type="transmembrane region" description="Helical" evidence="1">
    <location>
        <begin position="6"/>
        <end position="27"/>
    </location>
</feature>
<dbReference type="EMBL" id="PDDX01000001">
    <property type="protein sequence ID" value="PHI30402.1"/>
    <property type="molecule type" value="Genomic_DNA"/>
</dbReference>
<dbReference type="EMBL" id="CAADJA010000002">
    <property type="protein sequence ID" value="VFS49561.1"/>
    <property type="molecule type" value="Genomic_DNA"/>
</dbReference>
<dbReference type="Proteomes" id="UP000224974">
    <property type="component" value="Unassembled WGS sequence"/>
</dbReference>
<protein>
    <submittedName>
        <fullName evidence="4">PAP2 superfamily</fullName>
    </submittedName>
</protein>
<evidence type="ECO:0000313" key="3">
    <source>
        <dbReference type="EMBL" id="PHI30402.1"/>
    </source>
</evidence>
<reference evidence="3" key="1">
    <citation type="submission" date="2017-09" db="EMBL/GenBank/DDBJ databases">
        <title>FDA dAtabase for Regulatory Grade micrObial Sequences (FDA-ARGOS): Supporting development and validation of Infectious Disease Dx tests.</title>
        <authorList>
            <person name="Minogue T."/>
            <person name="Wolcott M."/>
            <person name="Wasieloski L."/>
            <person name="Aguilar W."/>
            <person name="Moore D."/>
            <person name="Tallon L.J."/>
            <person name="Sadzewicz L."/>
            <person name="Ott S."/>
            <person name="Zhao X."/>
            <person name="Nagaraj S."/>
            <person name="Vavikolanu K."/>
            <person name="Aluvathingal J."/>
            <person name="Nadendla S."/>
            <person name="Sichtig H."/>
        </authorList>
    </citation>
    <scope>NUCLEOTIDE SEQUENCE</scope>
    <source>
        <strain evidence="3">FDAARGOS_387</strain>
    </source>
</reference>
<reference evidence="4 6" key="3">
    <citation type="submission" date="2019-03" db="EMBL/GenBank/DDBJ databases">
        <authorList>
            <consortium name="Pathogen Informatics"/>
        </authorList>
    </citation>
    <scope>NUCLEOTIDE SEQUENCE [LARGE SCALE GENOMIC DNA]</scope>
    <source>
        <strain evidence="4 6">NCTC12282</strain>
    </source>
</reference>
<dbReference type="STRING" id="1111728.GCA_000427805_04224"/>
<keyword evidence="1" id="KW-1133">Transmembrane helix</keyword>
<feature type="transmembrane region" description="Helical" evidence="1">
    <location>
        <begin position="140"/>
        <end position="162"/>
    </location>
</feature>
<dbReference type="Pfam" id="PF14378">
    <property type="entry name" value="PAP2_3"/>
    <property type="match status" value="1"/>
</dbReference>
<evidence type="ECO:0000313" key="5">
    <source>
        <dbReference type="Proteomes" id="UP000224974"/>
    </source>
</evidence>
<dbReference type="InterPro" id="IPR026841">
    <property type="entry name" value="Aur1/Ipt1"/>
</dbReference>
<reference evidence="5" key="2">
    <citation type="submission" date="2017-09" db="EMBL/GenBank/DDBJ databases">
        <title>FDA dAtabase for Regulatory Grade micrObial Sequences (FDA-ARGOS): Supporting development and validation of Infectious Disease Dx tests.</title>
        <authorList>
            <person name="Minogue T."/>
            <person name="Wolcott M."/>
            <person name="Wasieloski L."/>
            <person name="Aguilar W."/>
            <person name="Moore D."/>
            <person name="Tallon L."/>
            <person name="Sadzewicz L."/>
            <person name="Ott S."/>
            <person name="Zhao X."/>
            <person name="Nagaraj S."/>
            <person name="Vavikolanu K."/>
            <person name="Aluvathingal J."/>
            <person name="Nadendla S."/>
            <person name="Sichtig H."/>
        </authorList>
    </citation>
    <scope>NUCLEOTIDE SEQUENCE [LARGE SCALE GENOMIC DNA]</scope>
    <source>
        <strain evidence="5">FDAARGOS_387</strain>
    </source>
</reference>
<dbReference type="RefSeq" id="WP_029093649.1">
    <property type="nucleotide sequence ID" value="NZ_BRLG01000003.1"/>
</dbReference>
<dbReference type="AlphaFoldDB" id="A0A2C6DPZ2"/>
<gene>
    <name evidence="3" type="ORF">CRN84_14175</name>
    <name evidence="4" type="ORF">NCTC12282_04009</name>
</gene>